<dbReference type="CDD" id="cd19870">
    <property type="entry name" value="DSRM_SON-like"/>
    <property type="match status" value="1"/>
</dbReference>
<feature type="compositionally biased region" description="Basic residues" evidence="2">
    <location>
        <begin position="154"/>
        <end position="165"/>
    </location>
</feature>
<feature type="compositionally biased region" description="Acidic residues" evidence="2">
    <location>
        <begin position="50"/>
        <end position="66"/>
    </location>
</feature>
<organism evidence="5 6">
    <name type="scientific">Ceratosolen solmsi marchali</name>
    <dbReference type="NCBI Taxonomy" id="326594"/>
    <lineage>
        <taxon>Eukaryota</taxon>
        <taxon>Metazoa</taxon>
        <taxon>Ecdysozoa</taxon>
        <taxon>Arthropoda</taxon>
        <taxon>Hexapoda</taxon>
        <taxon>Insecta</taxon>
        <taxon>Pterygota</taxon>
        <taxon>Neoptera</taxon>
        <taxon>Endopterygota</taxon>
        <taxon>Hymenoptera</taxon>
        <taxon>Apocrita</taxon>
        <taxon>Proctotrupomorpha</taxon>
        <taxon>Chalcidoidea</taxon>
        <taxon>Agaonidae</taxon>
        <taxon>Agaoninae</taxon>
        <taxon>Ceratosolen</taxon>
    </lineage>
</organism>
<dbReference type="Gene3D" id="3.30.160.20">
    <property type="match status" value="1"/>
</dbReference>
<dbReference type="InterPro" id="IPR000467">
    <property type="entry name" value="G_patch_dom"/>
</dbReference>
<dbReference type="GeneID" id="105359471"/>
<dbReference type="InterPro" id="IPR014720">
    <property type="entry name" value="dsRBD_dom"/>
</dbReference>
<feature type="compositionally biased region" description="Basic and acidic residues" evidence="2">
    <location>
        <begin position="166"/>
        <end position="181"/>
    </location>
</feature>
<feature type="compositionally biased region" description="Acidic residues" evidence="2">
    <location>
        <begin position="286"/>
        <end position="298"/>
    </location>
</feature>
<feature type="compositionally biased region" description="Basic residues" evidence="2">
    <location>
        <begin position="374"/>
        <end position="398"/>
    </location>
</feature>
<feature type="compositionally biased region" description="Basic and acidic residues" evidence="2">
    <location>
        <begin position="413"/>
        <end position="447"/>
    </location>
</feature>
<dbReference type="InterPro" id="IPR032922">
    <property type="entry name" value="SON"/>
</dbReference>
<evidence type="ECO:0000259" key="3">
    <source>
        <dbReference type="PROSITE" id="PS50137"/>
    </source>
</evidence>
<reference evidence="6" key="1">
    <citation type="submission" date="2025-08" db="UniProtKB">
        <authorList>
            <consortium name="RefSeq"/>
        </authorList>
    </citation>
    <scope>IDENTIFICATION</scope>
</reference>
<dbReference type="Pfam" id="PF00035">
    <property type="entry name" value="dsrm"/>
    <property type="match status" value="1"/>
</dbReference>
<keyword evidence="1" id="KW-0694">RNA-binding</keyword>
<dbReference type="GO" id="GO:0003723">
    <property type="term" value="F:RNA binding"/>
    <property type="evidence" value="ECO:0007669"/>
    <property type="project" value="UniProtKB-UniRule"/>
</dbReference>
<feature type="domain" description="G-patch" evidence="4">
    <location>
        <begin position="757"/>
        <end position="803"/>
    </location>
</feature>
<dbReference type="Pfam" id="PF01585">
    <property type="entry name" value="G-patch"/>
    <property type="match status" value="1"/>
</dbReference>
<proteinExistence type="predicted"/>
<feature type="compositionally biased region" description="Basic residues" evidence="2">
    <location>
        <begin position="110"/>
        <end position="121"/>
    </location>
</feature>
<dbReference type="SUPFAM" id="SSF54768">
    <property type="entry name" value="dsRNA-binding domain-like"/>
    <property type="match status" value="1"/>
</dbReference>
<feature type="compositionally biased region" description="Polar residues" evidence="2">
    <location>
        <begin position="328"/>
        <end position="337"/>
    </location>
</feature>
<gene>
    <name evidence="6" type="primary">LOC105359471</name>
</gene>
<evidence type="ECO:0000256" key="2">
    <source>
        <dbReference type="SAM" id="MobiDB-lite"/>
    </source>
</evidence>
<feature type="domain" description="DRBM" evidence="3">
    <location>
        <begin position="827"/>
        <end position="897"/>
    </location>
</feature>
<feature type="compositionally biased region" description="Basic and acidic residues" evidence="2">
    <location>
        <begin position="189"/>
        <end position="218"/>
    </location>
</feature>
<keyword evidence="5" id="KW-1185">Reference proteome</keyword>
<dbReference type="CTD" id="6651"/>
<sequence>MSDLFDIANLITTVGVDAVKIKPEPGLPQKSSNEILTELFSTFNVPHGIDDDDDDEDDDDEVDSDSDTSNVNSEKRDKSTKKNQSPPVKKLDVNIKTEKVDEKKESGLVSKKKKVKKKCKHKNESKDKEKKHKHKKKLKHNSSESASDHENGGSKKKKKRKKSKRKYDSDDKSSDVDEPISKIKKLNKINKEKSKDHTKSNEKEKKEESEIPKVKETSPPRPSLSIPKILGDDAEAPEVPKLIEKVKNPVPCKILIKDLKNSEVYNNAIKEVENKKKEKAERMEDGELSDSGEDETTEADTNRTPTLSPTPPLDRSSTVGVRPDRSKYSTSPSASKYTTKKSDLRHVLKEKEKKKHRGSSKSRSKSDRKDSKVDRHKSKDRNHGRSRSCRSRDRRTRSRSGDKSRHGRGRSRERRDSRRDGISDKDRYSKDNNDRYRSRSEDRDRNKWRGRSRSRERKERIEIDKKKLLEIARRNAINMIMKGKLPLAQQDKAIAAIQAGGKTIDELTDFCKSLSKSEAMGELSSISSGDESSSEKGFHHPFLIKERPSSIIMNIRDAKQLPTKTLLEKTTEATNQLRLQFPVSSGQQHRKTESEWIPVTPKPNRSTKPEPKKLFIPAKEVFHTIQQPVLVPPLQSIESVSQIISADIPIMQSIPIAQSVQQQSIFPTISNEHVDISTIVSQRLAAMRKLSENPNDIQALNEMYKAQNGMKSWIESKQVPGQFTGSTGAKVLSPAELNSGQQAWARKDQLLTAQPVSGGMGMALLQKMGWKPGEGLGKNKEGTLEPLQLEVKLDKRGLISDQDIIVSKIGKAPKVPAPITKTLEGKHPVSLLGEYCSKCKYGAPVYELCFECGPDHKKNFLFKVKVNGIEYKPAIASPNKKLAKAEAAQVCLQTIGLLPSN</sequence>
<feature type="compositionally biased region" description="Basic and acidic residues" evidence="2">
    <location>
        <begin position="270"/>
        <end position="285"/>
    </location>
</feature>
<feature type="compositionally biased region" description="Basic and acidic residues" evidence="2">
    <location>
        <begin position="364"/>
        <end position="373"/>
    </location>
</feature>
<protein>
    <submittedName>
        <fullName evidence="6">Protein SON</fullName>
    </submittedName>
</protein>
<dbReference type="PANTHER" id="PTHR46528">
    <property type="entry name" value="PROTEIN SON"/>
    <property type="match status" value="1"/>
</dbReference>
<feature type="compositionally biased region" description="Basic and acidic residues" evidence="2">
    <location>
        <begin position="89"/>
        <end position="106"/>
    </location>
</feature>
<feature type="compositionally biased region" description="Basic residues" evidence="2">
    <location>
        <begin position="352"/>
        <end position="363"/>
    </location>
</feature>
<accession>A0AAJ6YBI9</accession>
<dbReference type="SMART" id="SM00443">
    <property type="entry name" value="G_patch"/>
    <property type="match status" value="1"/>
</dbReference>
<feature type="compositionally biased region" description="Basic residues" evidence="2">
    <location>
        <begin position="129"/>
        <end position="140"/>
    </location>
</feature>
<dbReference type="PROSITE" id="PS50137">
    <property type="entry name" value="DS_RBD"/>
    <property type="match status" value="1"/>
</dbReference>
<evidence type="ECO:0000259" key="4">
    <source>
        <dbReference type="PROSITE" id="PS50174"/>
    </source>
</evidence>
<dbReference type="PROSITE" id="PS50174">
    <property type="entry name" value="G_PATCH"/>
    <property type="match status" value="1"/>
</dbReference>
<feature type="compositionally biased region" description="Basic and acidic residues" evidence="2">
    <location>
        <begin position="340"/>
        <end position="351"/>
    </location>
</feature>
<evidence type="ECO:0000256" key="1">
    <source>
        <dbReference type="PROSITE-ProRule" id="PRU00266"/>
    </source>
</evidence>
<feature type="region of interest" description="Disordered" evidence="2">
    <location>
        <begin position="590"/>
        <end position="611"/>
    </location>
</feature>
<evidence type="ECO:0000313" key="5">
    <source>
        <dbReference type="Proteomes" id="UP000695007"/>
    </source>
</evidence>
<dbReference type="RefSeq" id="XP_011494386.1">
    <property type="nucleotide sequence ID" value="XM_011496084.1"/>
</dbReference>
<dbReference type="KEGG" id="csol:105359471"/>
<name>A0AAJ6YBI9_9HYME</name>
<dbReference type="GO" id="GO:0048024">
    <property type="term" value="P:regulation of mRNA splicing, via spliceosome"/>
    <property type="evidence" value="ECO:0007669"/>
    <property type="project" value="TreeGrafter"/>
</dbReference>
<dbReference type="PANTHER" id="PTHR46528:SF1">
    <property type="entry name" value="PROTEIN SON"/>
    <property type="match status" value="1"/>
</dbReference>
<dbReference type="Proteomes" id="UP000695007">
    <property type="component" value="Unplaced"/>
</dbReference>
<dbReference type="SMART" id="SM00358">
    <property type="entry name" value="DSRM"/>
    <property type="match status" value="1"/>
</dbReference>
<dbReference type="AlphaFoldDB" id="A0AAJ6YBI9"/>
<feature type="region of interest" description="Disordered" evidence="2">
    <location>
        <begin position="44"/>
        <end position="458"/>
    </location>
</feature>
<evidence type="ECO:0000313" key="6">
    <source>
        <dbReference type="RefSeq" id="XP_011494386.1"/>
    </source>
</evidence>
<dbReference type="GO" id="GO:0051726">
    <property type="term" value="P:regulation of cell cycle"/>
    <property type="evidence" value="ECO:0007669"/>
    <property type="project" value="InterPro"/>
</dbReference>